<dbReference type="OrthoDB" id="6185793at2759"/>
<evidence type="ECO:0000256" key="1">
    <source>
        <dbReference type="ARBA" id="ARBA00022723"/>
    </source>
</evidence>
<dbReference type="Pfam" id="PF00078">
    <property type="entry name" value="RVT_1"/>
    <property type="match status" value="1"/>
</dbReference>
<dbReference type="InterPro" id="IPR036691">
    <property type="entry name" value="Endo/exonu/phosph_ase_sf"/>
</dbReference>
<organism evidence="8 9">
    <name type="scientific">Mytilus coruscus</name>
    <name type="common">Sea mussel</name>
    <dbReference type="NCBI Taxonomy" id="42192"/>
    <lineage>
        <taxon>Eukaryota</taxon>
        <taxon>Metazoa</taxon>
        <taxon>Spiralia</taxon>
        <taxon>Lophotrochozoa</taxon>
        <taxon>Mollusca</taxon>
        <taxon>Bivalvia</taxon>
        <taxon>Autobranchia</taxon>
        <taxon>Pteriomorphia</taxon>
        <taxon>Mytilida</taxon>
        <taxon>Mytiloidea</taxon>
        <taxon>Mytilidae</taxon>
        <taxon>Mytilinae</taxon>
        <taxon>Mytilus</taxon>
    </lineage>
</organism>
<dbReference type="SMART" id="SM00249">
    <property type="entry name" value="PHD"/>
    <property type="match status" value="1"/>
</dbReference>
<accession>A0A6J8AIA4</accession>
<evidence type="ECO:0000313" key="9">
    <source>
        <dbReference type="Proteomes" id="UP000507470"/>
    </source>
</evidence>
<evidence type="ECO:0000256" key="2">
    <source>
        <dbReference type="ARBA" id="ARBA00022771"/>
    </source>
</evidence>
<gene>
    <name evidence="8" type="ORF">MCOR_8045</name>
</gene>
<dbReference type="PROSITE" id="PS50878">
    <property type="entry name" value="RT_POL"/>
    <property type="match status" value="1"/>
</dbReference>
<feature type="domain" description="RING-type" evidence="6">
    <location>
        <begin position="251"/>
        <end position="299"/>
    </location>
</feature>
<dbReference type="Gene3D" id="3.30.40.10">
    <property type="entry name" value="Zinc/RING finger domain, C3HC4 (zinc finger)"/>
    <property type="match status" value="1"/>
</dbReference>
<reference evidence="8 9" key="1">
    <citation type="submission" date="2020-06" db="EMBL/GenBank/DDBJ databases">
        <authorList>
            <person name="Li R."/>
            <person name="Bekaert M."/>
        </authorList>
    </citation>
    <scope>NUCLEOTIDE SEQUENCE [LARGE SCALE GENOMIC DNA]</scope>
    <source>
        <strain evidence="9">wild</strain>
    </source>
</reference>
<evidence type="ECO:0000259" key="5">
    <source>
        <dbReference type="PROSITE" id="PS50016"/>
    </source>
</evidence>
<dbReference type="PANTHER" id="PTHR19446">
    <property type="entry name" value="REVERSE TRANSCRIPTASES"/>
    <property type="match status" value="1"/>
</dbReference>
<dbReference type="InterPro" id="IPR001841">
    <property type="entry name" value="Znf_RING"/>
</dbReference>
<evidence type="ECO:0000256" key="4">
    <source>
        <dbReference type="PROSITE-ProRule" id="PRU00175"/>
    </source>
</evidence>
<dbReference type="InterPro" id="IPR011011">
    <property type="entry name" value="Znf_FYVE_PHD"/>
</dbReference>
<protein>
    <recommendedName>
        <fullName evidence="10">PHD-type domain-containing protein</fullName>
    </recommendedName>
</protein>
<dbReference type="InterPro" id="IPR019787">
    <property type="entry name" value="Znf_PHD-finger"/>
</dbReference>
<evidence type="ECO:0000259" key="6">
    <source>
        <dbReference type="PROSITE" id="PS50089"/>
    </source>
</evidence>
<keyword evidence="3" id="KW-0862">Zinc</keyword>
<feature type="domain" description="Reverse transcriptase" evidence="7">
    <location>
        <begin position="1050"/>
        <end position="1235"/>
    </location>
</feature>
<evidence type="ECO:0008006" key="10">
    <source>
        <dbReference type="Google" id="ProtNLM"/>
    </source>
</evidence>
<keyword evidence="1" id="KW-0479">Metal-binding</keyword>
<sequence>MEHVYHDVTLNDKTAPKALSTSSLLPTNSVTHNRPYNLNKQKALDKKHDNCHREHIKYEMKAGKNFVFIYSTAAYELAKTSIMDILNSKEFSDPYTIQTQTGIDNSNSIIDHCYKVFNRKNNGHPGNQLKFTMNCYNSTNTMTVNGNHVDIFVNDILEILCNILKVNLKTLDVINQNISTQLNNQNIKENTVSRTSTSDQLAIKDNDSQEQQTVTTMSKSRQLLEYKDNNTNCIKDTNTTLNTNSNNSCICPICESDVTVEGIACDSCDHWFHFNCANILPSAVDNINKETGFHCAQCNEQLLFDIIDIHETTPKHVHVDKNTPNCPTQEHDRDLDTHETTPKHVDNNMPNCPAQEHDRELENVRQSNIRASQNPDTEILIQNISSEPDTMPTISQDNNTTGITLKPANTVTPNTNVQNRKNIRKKQSKIEERNISNSQRARILSLENEILQLKRVIETIQNTSTGTNNNIEAPNTIHGNNSITNICQNNLPNQQYSSCNTCHHYSCNGRQQSSNHQQELMEQRLRSLENHISLSTALNLHISLQSRIVNQQPTHIPYAQPPQFQGHYAYPNQMGNNTHHPNNFYGGQMYQQGVPQFGYPTYNNPYHLNQGGMSHFGTLPNHNINVLRHHTVQQVPTYHQAPTFCPPTYRPPTYQPPIYQHDQQHSQQTRPSHQFLSDILPNFDNFTRCHDSNDPLDGSKLPKGQSGVSILWPDSWSGNVKKLKEGNERIVAITLSSNYDICIINAYLPTNDKDSAYEYSECLDIIFDIIQKYQDLYEIILCGDLNGTLLHSRSNKHDKLLKNFVQELGLQTVGNYDSKMTFFHHSGQSSSQIDYILTRNISIFKEHKIWDQGLLNIKSEDSTSDQLQTITNELLKATKVAVPAKPIKLKGPKWKATPTVRKHLKSCKLLYSQWKNQGRPQNHPSHTELKTAKNFLRDSQRIEQAVARKQLYQQIMEKPTTKLFYRLINRNRNSRTSTTTCIEIDGEKEYCHSNQRKVFANYYEDLKTEIQKSIETLNVGKSPDEYGLTAEHLKNAKSVLTPVLITLFNKIKETNSIPRAFKTGILTPVIKSGKNPLDVKSYRGITVTPIIGKVHELCILKKLKLHPGPDLQFGFTEGLCPLMASLLITKAKCEKLKNNIPLFITTVDVHSAFDVVKHIILMDKLLDQNIPPDLLQLIKGLYTDLESKVKWMGDISDSFNIKQGVRQGGILSTHLYKLYVQDLLEELKKTLLASI</sequence>
<dbReference type="SUPFAM" id="SSF56219">
    <property type="entry name" value="DNase I-like"/>
    <property type="match status" value="1"/>
</dbReference>
<dbReference type="InterPro" id="IPR000477">
    <property type="entry name" value="RT_dom"/>
</dbReference>
<dbReference type="EMBL" id="CACVKT020001487">
    <property type="protein sequence ID" value="CAC5368518.1"/>
    <property type="molecule type" value="Genomic_DNA"/>
</dbReference>
<dbReference type="InterPro" id="IPR013083">
    <property type="entry name" value="Znf_RING/FYVE/PHD"/>
</dbReference>
<keyword evidence="9" id="KW-1185">Reference proteome</keyword>
<evidence type="ECO:0000259" key="7">
    <source>
        <dbReference type="PROSITE" id="PS50878"/>
    </source>
</evidence>
<proteinExistence type="predicted"/>
<dbReference type="PROSITE" id="PS50089">
    <property type="entry name" value="ZF_RING_2"/>
    <property type="match status" value="1"/>
</dbReference>
<dbReference type="Proteomes" id="UP000507470">
    <property type="component" value="Unassembled WGS sequence"/>
</dbReference>
<dbReference type="Gene3D" id="3.60.10.10">
    <property type="entry name" value="Endonuclease/exonuclease/phosphatase"/>
    <property type="match status" value="1"/>
</dbReference>
<name>A0A6J8AIA4_MYTCO</name>
<evidence type="ECO:0000256" key="3">
    <source>
        <dbReference type="ARBA" id="ARBA00022833"/>
    </source>
</evidence>
<dbReference type="GO" id="GO:0008270">
    <property type="term" value="F:zinc ion binding"/>
    <property type="evidence" value="ECO:0007669"/>
    <property type="project" value="UniProtKB-KW"/>
</dbReference>
<evidence type="ECO:0000313" key="8">
    <source>
        <dbReference type="EMBL" id="CAC5368518.1"/>
    </source>
</evidence>
<dbReference type="SUPFAM" id="SSF57903">
    <property type="entry name" value="FYVE/PHD zinc finger"/>
    <property type="match status" value="1"/>
</dbReference>
<dbReference type="InterPro" id="IPR001965">
    <property type="entry name" value="Znf_PHD"/>
</dbReference>
<keyword evidence="2 4" id="KW-0863">Zinc-finger</keyword>
<dbReference type="AlphaFoldDB" id="A0A6J8AIA4"/>
<dbReference type="PROSITE" id="PS50016">
    <property type="entry name" value="ZF_PHD_2"/>
    <property type="match status" value="1"/>
</dbReference>
<dbReference type="Pfam" id="PF00628">
    <property type="entry name" value="PHD"/>
    <property type="match status" value="1"/>
</dbReference>
<feature type="domain" description="PHD-type" evidence="5">
    <location>
        <begin position="248"/>
        <end position="301"/>
    </location>
</feature>